<feature type="region of interest" description="Disordered" evidence="1">
    <location>
        <begin position="432"/>
        <end position="552"/>
    </location>
</feature>
<dbReference type="InterPro" id="IPR006086">
    <property type="entry name" value="XPG-I_dom"/>
</dbReference>
<gene>
    <name evidence="3" type="ORF">DFH08DRAFT_806380</name>
</gene>
<dbReference type="PANTHER" id="PTHR11081:SF75">
    <property type="entry name" value="ENDONUCLEASE, PUTATIVE (AFU_ORTHOLOGUE AFUA_3G13260)-RELATED"/>
    <property type="match status" value="1"/>
</dbReference>
<evidence type="ECO:0000256" key="1">
    <source>
        <dbReference type="SAM" id="MobiDB-lite"/>
    </source>
</evidence>
<feature type="region of interest" description="Disordered" evidence="1">
    <location>
        <begin position="120"/>
        <end position="148"/>
    </location>
</feature>
<comment type="caution">
    <text evidence="3">The sequence shown here is derived from an EMBL/GenBank/DDBJ whole genome shotgun (WGS) entry which is preliminary data.</text>
</comment>
<feature type="compositionally biased region" description="Polar residues" evidence="1">
    <location>
        <begin position="477"/>
        <end position="489"/>
    </location>
</feature>
<dbReference type="GO" id="GO:0006974">
    <property type="term" value="P:DNA damage response"/>
    <property type="evidence" value="ECO:0007669"/>
    <property type="project" value="UniProtKB-ARBA"/>
</dbReference>
<organism evidence="3 4">
    <name type="scientific">Mycena albidolilacea</name>
    <dbReference type="NCBI Taxonomy" id="1033008"/>
    <lineage>
        <taxon>Eukaryota</taxon>
        <taxon>Fungi</taxon>
        <taxon>Dikarya</taxon>
        <taxon>Basidiomycota</taxon>
        <taxon>Agaricomycotina</taxon>
        <taxon>Agaricomycetes</taxon>
        <taxon>Agaricomycetidae</taxon>
        <taxon>Agaricales</taxon>
        <taxon>Marasmiineae</taxon>
        <taxon>Mycenaceae</taxon>
        <taxon>Mycena</taxon>
    </lineage>
</organism>
<protein>
    <recommendedName>
        <fullName evidence="2">XPG-I domain-containing protein</fullName>
    </recommendedName>
</protein>
<feature type="compositionally biased region" description="Basic and acidic residues" evidence="1">
    <location>
        <begin position="386"/>
        <end position="399"/>
    </location>
</feature>
<feature type="domain" description="XPG-I" evidence="2">
    <location>
        <begin position="57"/>
        <end position="134"/>
    </location>
</feature>
<sequence length="552" mass="60744">MSASGYSKSLEKRLAVLNWETTLHCALCFSAYVASRGSKMGKSGSLPLAQPMKAMLAHFGMEWCEAPGEAEAELACLNREGLIDAIITDDCDDCNKTPTAFIFGAKTVIRNSSLELSGKDTISTPTRTSKKANPALDKKGKESKHHVRVSTADELRAHGFTRGALVLFALLAGGDYDSLLDAFERYDKQRLGTFLLGWRAEINTELRTNSRGFLKQRHLSLTLPVDFPDLQVLANYVGLVVFACPGLMKSRRPPSAIETSAAAPYATPEWGHHAAIIKRFRTLLWKPAVMHVLRRAALLVDDRERDGPGVEAMGTPATLVRTSLGFVDPAARYAAAFVNQSDVQHRNVPDPHPLIEGVVNARNHVSTDEMLEFRVESGIKGRHKPPGGEEEKISKKPTPEAESTLRMWIPGVMLQRLHAAMVEEYFEGKIKSKDKEKAPLEDESESDPDTAPSSQPKPRGETSRSKGKQRGLDDEQSSANSTPLSSQQKADPLDWRAEVDRMLATAGRKKKRPTTPDIGGRRTKKQRVSAASFAEALRRSHSDEDIIDLTSD</sequence>
<proteinExistence type="predicted"/>
<keyword evidence="4" id="KW-1185">Reference proteome</keyword>
<dbReference type="SMART" id="SM00484">
    <property type="entry name" value="XPGI"/>
    <property type="match status" value="1"/>
</dbReference>
<dbReference type="GO" id="GO:0017108">
    <property type="term" value="F:5'-flap endonuclease activity"/>
    <property type="evidence" value="ECO:0007669"/>
    <property type="project" value="TreeGrafter"/>
</dbReference>
<evidence type="ECO:0000313" key="3">
    <source>
        <dbReference type="EMBL" id="KAJ7350255.1"/>
    </source>
</evidence>
<dbReference type="Pfam" id="PF00867">
    <property type="entry name" value="XPG_I"/>
    <property type="match status" value="1"/>
</dbReference>
<dbReference type="InterPro" id="IPR029060">
    <property type="entry name" value="PIN-like_dom_sf"/>
</dbReference>
<dbReference type="Proteomes" id="UP001218218">
    <property type="component" value="Unassembled WGS sequence"/>
</dbReference>
<dbReference type="EMBL" id="JARIHO010000014">
    <property type="protein sequence ID" value="KAJ7350255.1"/>
    <property type="molecule type" value="Genomic_DNA"/>
</dbReference>
<feature type="region of interest" description="Disordered" evidence="1">
    <location>
        <begin position="375"/>
        <end position="404"/>
    </location>
</feature>
<dbReference type="AlphaFoldDB" id="A0AAD7A5T7"/>
<reference evidence="3" key="1">
    <citation type="submission" date="2023-03" db="EMBL/GenBank/DDBJ databases">
        <title>Massive genome expansion in bonnet fungi (Mycena s.s.) driven by repeated elements and novel gene families across ecological guilds.</title>
        <authorList>
            <consortium name="Lawrence Berkeley National Laboratory"/>
            <person name="Harder C.B."/>
            <person name="Miyauchi S."/>
            <person name="Viragh M."/>
            <person name="Kuo A."/>
            <person name="Thoen E."/>
            <person name="Andreopoulos B."/>
            <person name="Lu D."/>
            <person name="Skrede I."/>
            <person name="Drula E."/>
            <person name="Henrissat B."/>
            <person name="Morin E."/>
            <person name="Kohler A."/>
            <person name="Barry K."/>
            <person name="LaButti K."/>
            <person name="Morin E."/>
            <person name="Salamov A."/>
            <person name="Lipzen A."/>
            <person name="Mereny Z."/>
            <person name="Hegedus B."/>
            <person name="Baldrian P."/>
            <person name="Stursova M."/>
            <person name="Weitz H."/>
            <person name="Taylor A."/>
            <person name="Grigoriev I.V."/>
            <person name="Nagy L.G."/>
            <person name="Martin F."/>
            <person name="Kauserud H."/>
        </authorList>
    </citation>
    <scope>NUCLEOTIDE SEQUENCE</scope>
    <source>
        <strain evidence="3">CBHHK002</strain>
    </source>
</reference>
<name>A0AAD7A5T7_9AGAR</name>
<dbReference type="InterPro" id="IPR006084">
    <property type="entry name" value="XPG/Rad2"/>
</dbReference>
<accession>A0AAD7A5T7</accession>
<evidence type="ECO:0000313" key="4">
    <source>
        <dbReference type="Proteomes" id="UP001218218"/>
    </source>
</evidence>
<dbReference type="Gene3D" id="3.40.50.1010">
    <property type="entry name" value="5'-nuclease"/>
    <property type="match status" value="1"/>
</dbReference>
<dbReference type="SUPFAM" id="SSF88723">
    <property type="entry name" value="PIN domain-like"/>
    <property type="match status" value="1"/>
</dbReference>
<dbReference type="PANTHER" id="PTHR11081">
    <property type="entry name" value="FLAP ENDONUCLEASE FAMILY MEMBER"/>
    <property type="match status" value="1"/>
</dbReference>
<feature type="compositionally biased region" description="Basic and acidic residues" evidence="1">
    <location>
        <begin position="491"/>
        <end position="501"/>
    </location>
</feature>
<evidence type="ECO:0000259" key="2">
    <source>
        <dbReference type="SMART" id="SM00484"/>
    </source>
</evidence>